<dbReference type="PANTHER" id="PTHR16453">
    <property type="entry name" value="WD40 DOMAIN-CONTAINING PROTEIN MIO FAMILY MEMBER"/>
    <property type="match status" value="1"/>
</dbReference>
<dbReference type="InterPro" id="IPR031488">
    <property type="entry name" value="Zn_ribbon_mio"/>
</dbReference>
<dbReference type="InterPro" id="IPR015943">
    <property type="entry name" value="WD40/YVTN_repeat-like_dom_sf"/>
</dbReference>
<proteinExistence type="inferred from homology"/>
<protein>
    <recommendedName>
        <fullName evidence="2">GATOR2 complex protein MIO zinc-ribbon like domain-containing protein</fullName>
    </recommendedName>
</protein>
<dbReference type="PANTHER" id="PTHR16453:SF9">
    <property type="entry name" value="GATOR COMPLEX PROTEIN MIOS"/>
    <property type="match status" value="1"/>
</dbReference>
<dbReference type="Proteomes" id="UP000186804">
    <property type="component" value="Unassembled WGS sequence"/>
</dbReference>
<dbReference type="InterPro" id="IPR036322">
    <property type="entry name" value="WD40_repeat_dom_sf"/>
</dbReference>
<sequence>MQKTSAFYQCKVDNNLFFYSYTNDKVPTLNLYRIHDINTEDEEVNLTFLKSCNIDDKVYKNYRYDLNEQITLKNTSLNQNFSWNPNNYTGIFSYGINDTVQLINCSNDNIIVLDNLQNEKCCCLSLDWNPTELNSHLAIFCNSSLNNPDNNGLVVIYDIQEKQQIQKIYSLNNTSYSNGMGGIPKSASWINSTCFISGWQILDSANSLMVYDIRTTNSYTSFSNIIETNCIDYISVNPLDSNYILVSDNTHLVEVYDIRSIKKNQKFSNKLEGHKINKSSYASMILKSGVMNSLEWLPYKQLTLSLLTGSDMYIISTSKASFSTAPNFNFDNLNYRNNFDIITDKDSISGFFFIGKRPICVDKFCWLQKPTKKSIKSARLKTYDSLLPSLAVVKGKKCSVIPNFFSLINVLGSNIQLNYSASLLNNRKAYYKKTQVQINKILTFGFGLITQRLKKSYGLSTILNDTSRLNSILSHWSNILDLEAKEIILSFESSSGKPLYLNGIFPILIENIWDAINIMRSASHLQKYLDMIPLQITASMKAMKNIKYSNVEDKFYPILAPLISPHNSGLVCWPSIRDEIIKLNQENINKEELPSLYIEFNHFSYMNSDKLHNSNNCNENYLDISEMRNLTIEIYSSREREQLIILCGFKGFDDISLDSIDLDTEIAMQNSYILSIFWKCITLQYQHFLHFPVFLSKILNRSSMQEFSNVKSSFIYDINVLFTSASFILAEVHRPNKETNYVDSDELKKRIAFFRSSILSTSEKLLNDGMYKQIWSTDSHIEAILTFTIKFLVVLVKYLDNCKLYESTDFPPFANYLMESLLLPNVNLPIPYYTPSYCLVAVGLYYLPIGLLLSLVNQIAQVSASKGFLDAIIITGVSTSLTLNLEICADMDSEKSKTLFERKYENVANLYHPAEYERDHIFRDSPNPSEFKSESSESRLCSHSRRINGNGNSDFQIGNLQVSNFSVEFTEMILRRYLYLTGGDIQTISLIGVHLTHFIDKSSTESYIRRIANIFSSCYNKYNNLLQNNGIISNILCNIGISPSSYKNKTIPIKNEAITQAISILNILSVNYISRFSIYCKKVNVPTGNILFCYYCGNSLIGTNPDFGKNKISNQVTVTLSDNSDIDDNIQSKKYTQDTIINRANRNNIAVCNNIRSTISKRKLIDDSLTAGNTTQNTSNLSLCDYTSNISTPIGNFPLSITCPNKSCGKPLPRCVICLTEISLSSSFSIDATCNSEFKSVPSPFNEWYTWCLHCHHGGCFKHINEWFEYFDECPVSECHCWCTAIDSWSRT</sequence>
<evidence type="ECO:0000256" key="1">
    <source>
        <dbReference type="ARBA" id="ARBA00009713"/>
    </source>
</evidence>
<dbReference type="Gene3D" id="2.130.10.10">
    <property type="entry name" value="YVTN repeat-like/Quinoprotein amine dehydrogenase"/>
    <property type="match status" value="1"/>
</dbReference>
<dbReference type="GO" id="GO:0034198">
    <property type="term" value="P:cellular response to amino acid starvation"/>
    <property type="evidence" value="ECO:0007669"/>
    <property type="project" value="TreeGrafter"/>
</dbReference>
<dbReference type="EMBL" id="LRBS01000057">
    <property type="protein sequence ID" value="OII76518.1"/>
    <property type="molecule type" value="Genomic_DNA"/>
</dbReference>
<comment type="caution">
    <text evidence="3">The sequence shown here is derived from an EMBL/GenBank/DDBJ whole genome shotgun (WGS) entry which is preliminary data.</text>
</comment>
<evidence type="ECO:0000313" key="3">
    <source>
        <dbReference type="EMBL" id="OII76518.1"/>
    </source>
</evidence>
<dbReference type="CDD" id="cd16691">
    <property type="entry name" value="mRING-H2-C3H3C2_Mio"/>
    <property type="match status" value="1"/>
</dbReference>
<dbReference type="GO" id="GO:0005737">
    <property type="term" value="C:cytoplasm"/>
    <property type="evidence" value="ECO:0007669"/>
    <property type="project" value="TreeGrafter"/>
</dbReference>
<dbReference type="GO" id="GO:1904263">
    <property type="term" value="P:positive regulation of TORC1 signaling"/>
    <property type="evidence" value="ECO:0007669"/>
    <property type="project" value="TreeGrafter"/>
</dbReference>
<organism evidence="3 4">
    <name type="scientific">Cryptosporidium andersoni</name>
    <dbReference type="NCBI Taxonomy" id="117008"/>
    <lineage>
        <taxon>Eukaryota</taxon>
        <taxon>Sar</taxon>
        <taxon>Alveolata</taxon>
        <taxon>Apicomplexa</taxon>
        <taxon>Conoidasida</taxon>
        <taxon>Coccidia</taxon>
        <taxon>Eucoccidiorida</taxon>
        <taxon>Eimeriorina</taxon>
        <taxon>Cryptosporidiidae</taxon>
        <taxon>Cryptosporidium</taxon>
    </lineage>
</organism>
<accession>A0A1J4MQR4</accession>
<dbReference type="VEuPathDB" id="CryptoDB:cand_000390"/>
<feature type="domain" description="GATOR2 complex protein MIO zinc-ribbon like" evidence="2">
    <location>
        <begin position="1200"/>
        <end position="1284"/>
    </location>
</feature>
<dbReference type="InterPro" id="IPR037593">
    <property type="entry name" value="MIOS/Sea4"/>
</dbReference>
<comment type="similarity">
    <text evidence="1">Belongs to the WD repeat mio family.</text>
</comment>
<keyword evidence="4" id="KW-1185">Reference proteome</keyword>
<dbReference type="RefSeq" id="XP_067068364.1">
    <property type="nucleotide sequence ID" value="XM_067210289.1"/>
</dbReference>
<gene>
    <name evidence="3" type="ORF">cand_000390</name>
</gene>
<dbReference type="SUPFAM" id="SSF50978">
    <property type="entry name" value="WD40 repeat-like"/>
    <property type="match status" value="1"/>
</dbReference>
<dbReference type="GeneID" id="92364224"/>
<dbReference type="OrthoDB" id="341486at2759"/>
<name>A0A1J4MQR4_9CRYT</name>
<evidence type="ECO:0000259" key="2">
    <source>
        <dbReference type="Pfam" id="PF17034"/>
    </source>
</evidence>
<dbReference type="Pfam" id="PF17034">
    <property type="entry name" value="zinc_ribbon_16"/>
    <property type="match status" value="1"/>
</dbReference>
<evidence type="ECO:0000313" key="4">
    <source>
        <dbReference type="Proteomes" id="UP000186804"/>
    </source>
</evidence>
<reference evidence="3 4" key="1">
    <citation type="submission" date="2016-10" db="EMBL/GenBank/DDBJ databases">
        <title>Reductive evolution of mitochondrial metabolism and differential evolution of invasion-related proteins in Cryptosporidium.</title>
        <authorList>
            <person name="Liu S."/>
            <person name="Roellig D.M."/>
            <person name="Guo Y."/>
            <person name="Li N."/>
            <person name="Frace M.A."/>
            <person name="Tang K."/>
            <person name="Zhang L."/>
            <person name="Feng Y."/>
            <person name="Xiao L."/>
        </authorList>
    </citation>
    <scope>NUCLEOTIDE SEQUENCE [LARGE SCALE GENOMIC DNA]</scope>
    <source>
        <strain evidence="3">30847</strain>
    </source>
</reference>